<organism evidence="1 2">
    <name type="scientific">Filimonas lacunae</name>
    <dbReference type="NCBI Taxonomy" id="477680"/>
    <lineage>
        <taxon>Bacteria</taxon>
        <taxon>Pseudomonadati</taxon>
        <taxon>Bacteroidota</taxon>
        <taxon>Chitinophagia</taxon>
        <taxon>Chitinophagales</taxon>
        <taxon>Chitinophagaceae</taxon>
        <taxon>Filimonas</taxon>
    </lineage>
</organism>
<dbReference type="OrthoDB" id="6315383at2"/>
<gene>
    <name evidence="1" type="ORF">SAMN05421788_101842</name>
</gene>
<name>A0A173MPJ2_9BACT</name>
<dbReference type="STRING" id="477680.SAMN05421788_101842"/>
<sequence>MATKTIDQLKALFKNGDKPNQQAFYDFMESYRHVSSKIAVSDLTAELYSVISSMPPANAYEQLLSMVQGKASPADILSAIAAARGTTIAPVENGKIPTAYLPDLSASVSVTDAFTTNVTVGGIPSGTLIEKGRSLIDIIESMLTTTYYPTITEPSFSLGNDAGSLRKIGASLNVTLTFNFNQGSIQNGWNSTLQGNRAGAAIDYTFIKADNSSYANQPQAGKTYTVNAHAVIQGVNIFKAQVNYAAGPQPLDSDGNNYNTALPAAKSPVVSTSFEGVYPILATTTAITTATEQALVSMLTGNNIEVNLIAESTGNKQSIWIPTVWVTSRPLQSIQYFNTVSNAYDSTNKVSDFAITDVTIDGIAYKKYTNQTSDRGSLKVKLILTS</sequence>
<dbReference type="Proteomes" id="UP000186917">
    <property type="component" value="Unassembled WGS sequence"/>
</dbReference>
<reference evidence="2" key="1">
    <citation type="submission" date="2017-01" db="EMBL/GenBank/DDBJ databases">
        <authorList>
            <person name="Varghese N."/>
            <person name="Submissions S."/>
        </authorList>
    </citation>
    <scope>NUCLEOTIDE SEQUENCE [LARGE SCALE GENOMIC DNA]</scope>
    <source>
        <strain evidence="2">DSM 21054</strain>
    </source>
</reference>
<dbReference type="AlphaFoldDB" id="A0A173MPJ2"/>
<dbReference type="KEGG" id="fln:FLA_5454"/>
<evidence type="ECO:0000313" key="2">
    <source>
        <dbReference type="Proteomes" id="UP000186917"/>
    </source>
</evidence>
<proteinExistence type="predicted"/>
<dbReference type="EMBL" id="FTOR01000001">
    <property type="protein sequence ID" value="SIS72562.1"/>
    <property type="molecule type" value="Genomic_DNA"/>
</dbReference>
<evidence type="ECO:0000313" key="1">
    <source>
        <dbReference type="EMBL" id="SIS72562.1"/>
    </source>
</evidence>
<protein>
    <submittedName>
        <fullName evidence="1">Uncharacterized protein</fullName>
    </submittedName>
</protein>
<dbReference type="RefSeq" id="WP_076375947.1">
    <property type="nucleotide sequence ID" value="NZ_AP017422.1"/>
</dbReference>
<accession>A0A173MPJ2</accession>
<keyword evidence="2" id="KW-1185">Reference proteome</keyword>